<proteinExistence type="predicted"/>
<dbReference type="EMBL" id="BJUI01000018">
    <property type="protein sequence ID" value="GEK42333.1"/>
    <property type="molecule type" value="Genomic_DNA"/>
</dbReference>
<dbReference type="RefSeq" id="WP_057827815.1">
    <property type="nucleotide sequence ID" value="NZ_BAAACL010000001.1"/>
</dbReference>
<reference evidence="1 2" key="1">
    <citation type="submission" date="2019-07" db="EMBL/GenBank/DDBJ databases">
        <title>Whole genome shotgun sequence of Lactobacillus aviarius subsp. aviarius NBRC 102162.</title>
        <authorList>
            <person name="Hosoyama A."/>
            <person name="Uohara A."/>
            <person name="Ohji S."/>
            <person name="Ichikawa N."/>
        </authorList>
    </citation>
    <scope>NUCLEOTIDE SEQUENCE [LARGE SCALE GENOMIC DNA]</scope>
    <source>
        <strain evidence="1 2">NBRC 102162</strain>
    </source>
</reference>
<dbReference type="GeneID" id="29933689"/>
<protein>
    <submittedName>
        <fullName evidence="1">Uncharacterized protein</fullName>
    </submittedName>
</protein>
<dbReference type="Proteomes" id="UP000321722">
    <property type="component" value="Unassembled WGS sequence"/>
</dbReference>
<evidence type="ECO:0000313" key="2">
    <source>
        <dbReference type="Proteomes" id="UP000321722"/>
    </source>
</evidence>
<accession>A0A510WSX8</accession>
<organism evidence="1 2">
    <name type="scientific">Ligilactobacillus aviarius</name>
    <dbReference type="NCBI Taxonomy" id="1606"/>
    <lineage>
        <taxon>Bacteria</taxon>
        <taxon>Bacillati</taxon>
        <taxon>Bacillota</taxon>
        <taxon>Bacilli</taxon>
        <taxon>Lactobacillales</taxon>
        <taxon>Lactobacillaceae</taxon>
        <taxon>Ligilactobacillus</taxon>
    </lineage>
</organism>
<comment type="caution">
    <text evidence="1">The sequence shown here is derived from an EMBL/GenBank/DDBJ whole genome shotgun (WGS) entry which is preliminary data.</text>
</comment>
<sequence length="92" mass="10537">MKNEIADRLKKYAEEIRDSYDPKNNLRDVIADALWYLIELSDDPVRLKIANKYVEYITSDTIGVSDYQEAATPFSKSDAHKIINGLVVDIDD</sequence>
<keyword evidence="2" id="KW-1185">Reference proteome</keyword>
<evidence type="ECO:0000313" key="1">
    <source>
        <dbReference type="EMBL" id="GEK42333.1"/>
    </source>
</evidence>
<gene>
    <name evidence="1" type="ORF">LAV01_11650</name>
</gene>
<name>A0A510WSX8_9LACO</name>
<dbReference type="AlphaFoldDB" id="A0A510WSX8"/>